<sequence>MQTNQGILHFRKISRHSLSVLRSTLGSSSLIFCYANKSRDSSVLANFTPLSLFCDQRSVAHPGSSVMRTNQGILRFRQISCRSLSVLQSTLCSSSQIFCYANKSRDSSVPENFTRLSVGLRSTLSSSSRIFCYANKSRDSSVSGKFHAPLSLFCDQRSVALPEYSAIRTNQGFVRVFV</sequence>
<evidence type="ECO:0000313" key="1">
    <source>
        <dbReference type="EMBL" id="GFY87877.1"/>
    </source>
</evidence>
<name>A0A7J0EQL8_9ERIC</name>
<organism evidence="1 2">
    <name type="scientific">Actinidia rufa</name>
    <dbReference type="NCBI Taxonomy" id="165716"/>
    <lineage>
        <taxon>Eukaryota</taxon>
        <taxon>Viridiplantae</taxon>
        <taxon>Streptophyta</taxon>
        <taxon>Embryophyta</taxon>
        <taxon>Tracheophyta</taxon>
        <taxon>Spermatophyta</taxon>
        <taxon>Magnoliopsida</taxon>
        <taxon>eudicotyledons</taxon>
        <taxon>Gunneridae</taxon>
        <taxon>Pentapetalae</taxon>
        <taxon>asterids</taxon>
        <taxon>Ericales</taxon>
        <taxon>Actinidiaceae</taxon>
        <taxon>Actinidia</taxon>
    </lineage>
</organism>
<evidence type="ECO:0000313" key="2">
    <source>
        <dbReference type="Proteomes" id="UP000585474"/>
    </source>
</evidence>
<comment type="caution">
    <text evidence="1">The sequence shown here is derived from an EMBL/GenBank/DDBJ whole genome shotgun (WGS) entry which is preliminary data.</text>
</comment>
<accession>A0A7J0EQL8</accession>
<proteinExistence type="predicted"/>
<dbReference type="AlphaFoldDB" id="A0A7J0EQL8"/>
<dbReference type="EMBL" id="BJWL01000005">
    <property type="protein sequence ID" value="GFY87877.1"/>
    <property type="molecule type" value="Genomic_DNA"/>
</dbReference>
<protein>
    <submittedName>
        <fullName evidence="1">Uncharacterized protein</fullName>
    </submittedName>
</protein>
<reference evidence="1 2" key="1">
    <citation type="submission" date="2019-07" db="EMBL/GenBank/DDBJ databases">
        <title>De Novo Assembly of kiwifruit Actinidia rufa.</title>
        <authorList>
            <person name="Sugita-Konishi S."/>
            <person name="Sato K."/>
            <person name="Mori E."/>
            <person name="Abe Y."/>
            <person name="Kisaki G."/>
            <person name="Hamano K."/>
            <person name="Suezawa K."/>
            <person name="Otani M."/>
            <person name="Fukuda T."/>
            <person name="Manabe T."/>
            <person name="Gomi K."/>
            <person name="Tabuchi M."/>
            <person name="Akimitsu K."/>
            <person name="Kataoka I."/>
        </authorList>
    </citation>
    <scope>NUCLEOTIDE SEQUENCE [LARGE SCALE GENOMIC DNA]</scope>
    <source>
        <strain evidence="2">cv. Fuchu</strain>
    </source>
</reference>
<dbReference type="Proteomes" id="UP000585474">
    <property type="component" value="Unassembled WGS sequence"/>
</dbReference>
<gene>
    <name evidence="1" type="ORF">Acr_05g0015160</name>
</gene>
<keyword evidence="2" id="KW-1185">Reference proteome</keyword>